<keyword evidence="9" id="KW-0411">Iron-sulfur</keyword>
<dbReference type="AlphaFoldDB" id="A0A1M6E726"/>
<dbReference type="STRING" id="1121476.SAMN02745751_01093"/>
<dbReference type="GO" id="GO:0046872">
    <property type="term" value="F:metal ion binding"/>
    <property type="evidence" value="ECO:0007669"/>
    <property type="project" value="UniProtKB-KW"/>
</dbReference>
<comment type="pathway">
    <text evidence="2">Cofactor biosynthesis; NAD(+) biosynthesis; quinolinate from iminoaspartate: step 1/1.</text>
</comment>
<proteinExistence type="predicted"/>
<keyword evidence="12" id="KW-1185">Reference proteome</keyword>
<keyword evidence="7" id="KW-0479">Metal-binding</keyword>
<name>A0A1M6E726_9FIRM</name>
<dbReference type="GO" id="GO:0008987">
    <property type="term" value="F:quinolinate synthetase A activity"/>
    <property type="evidence" value="ECO:0007669"/>
    <property type="project" value="UniProtKB-UniRule"/>
</dbReference>
<evidence type="ECO:0000313" key="12">
    <source>
        <dbReference type="Proteomes" id="UP000184052"/>
    </source>
</evidence>
<dbReference type="InterPro" id="IPR003473">
    <property type="entry name" value="NadA"/>
</dbReference>
<dbReference type="GO" id="GO:0005829">
    <property type="term" value="C:cytosol"/>
    <property type="evidence" value="ECO:0007669"/>
    <property type="project" value="TreeGrafter"/>
</dbReference>
<keyword evidence="6" id="KW-0808">Transferase</keyword>
<dbReference type="PANTHER" id="PTHR30573">
    <property type="entry name" value="QUINOLINATE SYNTHETASE A"/>
    <property type="match status" value="1"/>
</dbReference>
<evidence type="ECO:0000256" key="3">
    <source>
        <dbReference type="ARBA" id="ARBA00012669"/>
    </source>
</evidence>
<dbReference type="GO" id="GO:0051539">
    <property type="term" value="F:4 iron, 4 sulfur cluster binding"/>
    <property type="evidence" value="ECO:0007669"/>
    <property type="project" value="UniProtKB-KW"/>
</dbReference>
<dbReference type="Pfam" id="PF02445">
    <property type="entry name" value="NadA"/>
    <property type="match status" value="1"/>
</dbReference>
<accession>A0A1M6E726</accession>
<dbReference type="Proteomes" id="UP000184052">
    <property type="component" value="Unassembled WGS sequence"/>
</dbReference>
<reference evidence="11 12" key="1">
    <citation type="submission" date="2016-11" db="EMBL/GenBank/DDBJ databases">
        <authorList>
            <person name="Jaros S."/>
            <person name="Januszkiewicz K."/>
            <person name="Wedrychowicz H."/>
        </authorList>
    </citation>
    <scope>NUCLEOTIDE SEQUENCE [LARGE SCALE GENOMIC DNA]</scope>
    <source>
        <strain evidence="11 12">DSM 17477</strain>
    </source>
</reference>
<dbReference type="EC" id="2.5.1.72" evidence="3 10"/>
<keyword evidence="4" id="KW-0004">4Fe-4S</keyword>
<dbReference type="EMBL" id="FQZL01000007">
    <property type="protein sequence ID" value="SHI81334.1"/>
    <property type="molecule type" value="Genomic_DNA"/>
</dbReference>
<evidence type="ECO:0000256" key="2">
    <source>
        <dbReference type="ARBA" id="ARBA00005065"/>
    </source>
</evidence>
<dbReference type="OrthoDB" id="9801204at2"/>
<evidence type="ECO:0000313" key="11">
    <source>
        <dbReference type="EMBL" id="SHI81334.1"/>
    </source>
</evidence>
<sequence length="301" mass="33912">MNVIKEIERLKKERNAIILAHYYQPGEIQEIADYVGDSYYLSKTAQQSEADYIVFCGVEFMAESAKILSPEKRVFIGNVNSNCNMVDEFLNEELEDLMKKNPDAAVVSYINSSTEIKTMSHACCTSSSALDIVNNIESDKIIFVPDKNLGGYIAAQCPDKEVILGSGKCCVHDNVRAKEVKTLMEKYPHAKVLVHPESQKDVRDLADFIGSTGQILNHATVSEDDEFIIVTEVGIRFALDEKTENKSFYFPDMVCGGMKRTSIDDVYRCLRFEENEIQLDVEMSNKAAEALENMIKLAEKR</sequence>
<dbReference type="NCBIfam" id="TIGR00550">
    <property type="entry name" value="nadA"/>
    <property type="match status" value="1"/>
</dbReference>
<dbReference type="GO" id="GO:0034628">
    <property type="term" value="P:'de novo' NAD+ biosynthetic process from L-aspartate"/>
    <property type="evidence" value="ECO:0007669"/>
    <property type="project" value="TreeGrafter"/>
</dbReference>
<keyword evidence="5" id="KW-0662">Pyridine nucleotide biosynthesis</keyword>
<evidence type="ECO:0000256" key="1">
    <source>
        <dbReference type="ARBA" id="ARBA00001966"/>
    </source>
</evidence>
<dbReference type="SUPFAM" id="SSF142754">
    <property type="entry name" value="NadA-like"/>
    <property type="match status" value="1"/>
</dbReference>
<dbReference type="UniPathway" id="UPA00253">
    <property type="reaction ID" value="UER00327"/>
</dbReference>
<keyword evidence="8" id="KW-0408">Iron</keyword>
<dbReference type="InterPro" id="IPR036094">
    <property type="entry name" value="NadA_sf"/>
</dbReference>
<dbReference type="NCBIfam" id="NF006878">
    <property type="entry name" value="PRK09375.1-2"/>
    <property type="match status" value="1"/>
</dbReference>
<evidence type="ECO:0000256" key="4">
    <source>
        <dbReference type="ARBA" id="ARBA00022485"/>
    </source>
</evidence>
<dbReference type="Gene3D" id="3.40.50.10800">
    <property type="entry name" value="NadA-like"/>
    <property type="match status" value="3"/>
</dbReference>
<evidence type="ECO:0000256" key="7">
    <source>
        <dbReference type="ARBA" id="ARBA00022723"/>
    </source>
</evidence>
<evidence type="ECO:0000256" key="9">
    <source>
        <dbReference type="ARBA" id="ARBA00023014"/>
    </source>
</evidence>
<evidence type="ECO:0000256" key="5">
    <source>
        <dbReference type="ARBA" id="ARBA00022642"/>
    </source>
</evidence>
<dbReference type="RefSeq" id="WP_073048338.1">
    <property type="nucleotide sequence ID" value="NZ_FQZL01000007.1"/>
</dbReference>
<comment type="cofactor">
    <cofactor evidence="1">
        <name>[4Fe-4S] cluster</name>
        <dbReference type="ChEBI" id="CHEBI:49883"/>
    </cofactor>
</comment>
<evidence type="ECO:0000256" key="10">
    <source>
        <dbReference type="NCBIfam" id="TIGR00550"/>
    </source>
</evidence>
<gene>
    <name evidence="11" type="ORF">SAMN02745751_01093</name>
</gene>
<dbReference type="PANTHER" id="PTHR30573:SF0">
    <property type="entry name" value="QUINOLINATE SYNTHASE, CHLOROPLASTIC"/>
    <property type="match status" value="1"/>
</dbReference>
<evidence type="ECO:0000256" key="8">
    <source>
        <dbReference type="ARBA" id="ARBA00023004"/>
    </source>
</evidence>
<evidence type="ECO:0000256" key="6">
    <source>
        <dbReference type="ARBA" id="ARBA00022679"/>
    </source>
</evidence>
<organism evidence="11 12">
    <name type="scientific">Dethiosulfatibacter aminovorans DSM 17477</name>
    <dbReference type="NCBI Taxonomy" id="1121476"/>
    <lineage>
        <taxon>Bacteria</taxon>
        <taxon>Bacillati</taxon>
        <taxon>Bacillota</taxon>
        <taxon>Tissierellia</taxon>
        <taxon>Dethiosulfatibacter</taxon>
    </lineage>
</organism>
<protein>
    <recommendedName>
        <fullName evidence="3 10">Quinolinate synthase</fullName>
        <ecNumber evidence="3 10">2.5.1.72</ecNumber>
    </recommendedName>
</protein>